<evidence type="ECO:0000256" key="5">
    <source>
        <dbReference type="ARBA" id="ARBA00022801"/>
    </source>
</evidence>
<evidence type="ECO:0000256" key="1">
    <source>
        <dbReference type="ARBA" id="ARBA00004970"/>
    </source>
</evidence>
<dbReference type="Proteomes" id="UP000050949">
    <property type="component" value="Unassembled WGS sequence"/>
</dbReference>
<sequence length="259" mass="29590">MPLYDQHMHTQYSFDSEAQLRDYLAQTAGPVITTEHLEFANPDDDGRDDIPDYAAMRATQQKLSRKFPNRLLLGIEAGYYAPAVNQLRAYLAAHPFDLTLLSFHHDGQHDFQDAYFQTIPLHAHVLTYYQRMLAGLQDFHDADVFAHFDYGLRIVDVTPAQLTAWAKPVLDQIFALILQNGLAFEVNTKSMFKWHNAALYDLVIPWYQAAGGRLFTIGSDAHEKESYRNHFAEAVALLQDHHVDQIATYTQHQPTMVAI</sequence>
<dbReference type="InterPro" id="IPR010140">
    <property type="entry name" value="Histidinol_P_phosphatase_HisJ"/>
</dbReference>
<comment type="caution">
    <text evidence="10">The sequence shown here is derived from an EMBL/GenBank/DDBJ whole genome shotgun (WGS) entry which is preliminary data.</text>
</comment>
<dbReference type="EMBL" id="AZFW01000084">
    <property type="protein sequence ID" value="KRM26158.1"/>
    <property type="molecule type" value="Genomic_DNA"/>
</dbReference>
<evidence type="ECO:0000256" key="8">
    <source>
        <dbReference type="RuleBase" id="RU366003"/>
    </source>
</evidence>
<dbReference type="RefSeq" id="WP_027828296.1">
    <property type="nucleotide sequence ID" value="NZ_AUEH01000016.1"/>
</dbReference>
<protein>
    <recommendedName>
        <fullName evidence="3 8">Histidinol-phosphatase</fullName>
        <shortName evidence="8">HolPase</shortName>
        <ecNumber evidence="3 8">3.1.3.15</ecNumber>
    </recommendedName>
</protein>
<evidence type="ECO:0000313" key="10">
    <source>
        <dbReference type="EMBL" id="KRM26158.1"/>
    </source>
</evidence>
<dbReference type="GO" id="GO:0000105">
    <property type="term" value="P:L-histidine biosynthetic process"/>
    <property type="evidence" value="ECO:0007669"/>
    <property type="project" value="UniProtKB-UniRule"/>
</dbReference>
<keyword evidence="6 8" id="KW-0368">Histidine biosynthesis</keyword>
<feature type="domain" description="PHP" evidence="9">
    <location>
        <begin position="5"/>
        <end position="188"/>
    </location>
</feature>
<dbReference type="EC" id="3.1.3.15" evidence="3 8"/>
<evidence type="ECO:0000313" key="11">
    <source>
        <dbReference type="Proteomes" id="UP000050949"/>
    </source>
</evidence>
<dbReference type="GO" id="GO:0004401">
    <property type="term" value="F:histidinol-phosphatase activity"/>
    <property type="evidence" value="ECO:0007669"/>
    <property type="project" value="UniProtKB-UniRule"/>
</dbReference>
<dbReference type="PATRIC" id="fig|1122147.4.peg.238"/>
<dbReference type="SUPFAM" id="SSF89550">
    <property type="entry name" value="PHP domain-like"/>
    <property type="match status" value="1"/>
</dbReference>
<dbReference type="PANTHER" id="PTHR21039">
    <property type="entry name" value="HISTIDINOL PHOSPHATASE-RELATED"/>
    <property type="match status" value="1"/>
</dbReference>
<comment type="similarity">
    <text evidence="2 8">Belongs to the PHP hydrolase family. HisK subfamily.</text>
</comment>
<dbReference type="NCBIfam" id="NF005597">
    <property type="entry name" value="PRK07329.1"/>
    <property type="match status" value="1"/>
</dbReference>
<accession>A0A0R1X7L1</accession>
<gene>
    <name evidence="10" type="ORF">FC91_GL000228</name>
</gene>
<evidence type="ECO:0000256" key="2">
    <source>
        <dbReference type="ARBA" id="ARBA00009152"/>
    </source>
</evidence>
<dbReference type="InterPro" id="IPR016195">
    <property type="entry name" value="Pol/histidinol_Pase-like"/>
</dbReference>
<dbReference type="UniPathway" id="UPA00031">
    <property type="reaction ID" value="UER00013"/>
</dbReference>
<keyword evidence="4 8" id="KW-0028">Amino-acid biosynthesis</keyword>
<dbReference type="GO" id="GO:0005737">
    <property type="term" value="C:cytoplasm"/>
    <property type="evidence" value="ECO:0007669"/>
    <property type="project" value="TreeGrafter"/>
</dbReference>
<reference evidence="10 11" key="1">
    <citation type="journal article" date="2015" name="Genome Announc.">
        <title>Expanding the biotechnology potential of lactobacilli through comparative genomics of 213 strains and associated genera.</title>
        <authorList>
            <person name="Sun Z."/>
            <person name="Harris H.M."/>
            <person name="McCann A."/>
            <person name="Guo C."/>
            <person name="Argimon S."/>
            <person name="Zhang W."/>
            <person name="Yang X."/>
            <person name="Jeffery I.B."/>
            <person name="Cooney J.C."/>
            <person name="Kagawa T.F."/>
            <person name="Liu W."/>
            <person name="Song Y."/>
            <person name="Salvetti E."/>
            <person name="Wrobel A."/>
            <person name="Rasinkangas P."/>
            <person name="Parkhill J."/>
            <person name="Rea M.C."/>
            <person name="O'Sullivan O."/>
            <person name="Ritari J."/>
            <person name="Douillard F.P."/>
            <person name="Paul Ross R."/>
            <person name="Yang R."/>
            <person name="Briner A.E."/>
            <person name="Felis G.E."/>
            <person name="de Vos W.M."/>
            <person name="Barrangou R."/>
            <person name="Klaenhammer T.R."/>
            <person name="Caufield P.W."/>
            <person name="Cui Y."/>
            <person name="Zhang H."/>
            <person name="O'Toole P.W."/>
        </authorList>
    </citation>
    <scope>NUCLEOTIDE SEQUENCE [LARGE SCALE GENOMIC DNA]</scope>
    <source>
        <strain evidence="10 11">DSM 16991</strain>
    </source>
</reference>
<evidence type="ECO:0000256" key="4">
    <source>
        <dbReference type="ARBA" id="ARBA00022605"/>
    </source>
</evidence>
<comment type="catalytic activity">
    <reaction evidence="7 8">
        <text>L-histidinol phosphate + H2O = L-histidinol + phosphate</text>
        <dbReference type="Rhea" id="RHEA:14465"/>
        <dbReference type="ChEBI" id="CHEBI:15377"/>
        <dbReference type="ChEBI" id="CHEBI:43474"/>
        <dbReference type="ChEBI" id="CHEBI:57699"/>
        <dbReference type="ChEBI" id="CHEBI:57980"/>
        <dbReference type="EC" id="3.1.3.15"/>
    </reaction>
</comment>
<proteinExistence type="inferred from homology"/>
<name>A0A0R1X7L1_9LACO</name>
<dbReference type="eggNOG" id="COG1387">
    <property type="taxonomic scope" value="Bacteria"/>
</dbReference>
<dbReference type="Pfam" id="PF02811">
    <property type="entry name" value="PHP"/>
    <property type="match status" value="1"/>
</dbReference>
<dbReference type="AlphaFoldDB" id="A0A0R1X7L1"/>
<evidence type="ECO:0000259" key="9">
    <source>
        <dbReference type="Pfam" id="PF02811"/>
    </source>
</evidence>
<dbReference type="OrthoDB" id="9775255at2"/>
<dbReference type="PANTHER" id="PTHR21039:SF0">
    <property type="entry name" value="HISTIDINOL-PHOSPHATASE"/>
    <property type="match status" value="1"/>
</dbReference>
<dbReference type="Gene3D" id="3.20.20.140">
    <property type="entry name" value="Metal-dependent hydrolases"/>
    <property type="match status" value="1"/>
</dbReference>
<evidence type="ECO:0000256" key="3">
    <source>
        <dbReference type="ARBA" id="ARBA00013085"/>
    </source>
</evidence>
<organism evidence="10 11">
    <name type="scientific">Schleiferilactobacillus harbinensis DSM 16991</name>
    <dbReference type="NCBI Taxonomy" id="1122147"/>
    <lineage>
        <taxon>Bacteria</taxon>
        <taxon>Bacillati</taxon>
        <taxon>Bacillota</taxon>
        <taxon>Bacilli</taxon>
        <taxon>Lactobacillales</taxon>
        <taxon>Lactobacillaceae</taxon>
        <taxon>Schleiferilactobacillus</taxon>
    </lineage>
</organism>
<comment type="pathway">
    <text evidence="1 8">Amino-acid biosynthesis; L-histidine biosynthesis; L-histidine from 5-phospho-alpha-D-ribose 1-diphosphate: step 8/9.</text>
</comment>
<evidence type="ECO:0000256" key="7">
    <source>
        <dbReference type="ARBA" id="ARBA00049158"/>
    </source>
</evidence>
<keyword evidence="5 8" id="KW-0378">Hydrolase</keyword>
<dbReference type="InterPro" id="IPR004013">
    <property type="entry name" value="PHP_dom"/>
</dbReference>
<evidence type="ECO:0000256" key="6">
    <source>
        <dbReference type="ARBA" id="ARBA00023102"/>
    </source>
</evidence>